<evidence type="ECO:0000256" key="7">
    <source>
        <dbReference type="ARBA" id="ARBA00023180"/>
    </source>
</evidence>
<evidence type="ECO:0000256" key="1">
    <source>
        <dbReference type="ARBA" id="ARBA00001974"/>
    </source>
</evidence>
<gene>
    <name evidence="10" type="ORF">Fmac_004988</name>
</gene>
<dbReference type="Gene3D" id="3.30.43.10">
    <property type="entry name" value="Uridine Diphospho-n-acetylenolpyruvylglucosamine Reductase, domain 2"/>
    <property type="match status" value="1"/>
</dbReference>
<dbReference type="InterPro" id="IPR016169">
    <property type="entry name" value="FAD-bd_PCMH_sub2"/>
</dbReference>
<comment type="similarity">
    <text evidence="2">Belongs to the oxygen-dependent FAD-linked oxidoreductase family.</text>
</comment>
<dbReference type="Pfam" id="PF08031">
    <property type="entry name" value="BBE"/>
    <property type="match status" value="1"/>
</dbReference>
<evidence type="ECO:0000256" key="4">
    <source>
        <dbReference type="ARBA" id="ARBA00022729"/>
    </source>
</evidence>
<dbReference type="Gene3D" id="3.40.462.20">
    <property type="match status" value="1"/>
</dbReference>
<dbReference type="EMBL" id="JBGMDY010000002">
    <property type="protein sequence ID" value="KAL2343703.1"/>
    <property type="molecule type" value="Genomic_DNA"/>
</dbReference>
<dbReference type="InterPro" id="IPR016166">
    <property type="entry name" value="FAD-bd_PCMH"/>
</dbReference>
<proteinExistence type="inferred from homology"/>
<dbReference type="SUPFAM" id="SSF56176">
    <property type="entry name" value="FAD-binding/transporter-associated domain-like"/>
    <property type="match status" value="1"/>
</dbReference>
<feature type="domain" description="FAD-binding PCMH-type" evidence="9">
    <location>
        <begin position="71"/>
        <end position="245"/>
    </location>
</feature>
<reference evidence="10 11" key="1">
    <citation type="submission" date="2024-08" db="EMBL/GenBank/DDBJ databases">
        <title>Insights into the chromosomal genome structure of Flemingia macrophylla.</title>
        <authorList>
            <person name="Ding Y."/>
            <person name="Zhao Y."/>
            <person name="Bi W."/>
            <person name="Wu M."/>
            <person name="Zhao G."/>
            <person name="Gong Y."/>
            <person name="Li W."/>
            <person name="Zhang P."/>
        </authorList>
    </citation>
    <scope>NUCLEOTIDE SEQUENCE [LARGE SCALE GENOMIC DNA]</scope>
    <source>
        <strain evidence="10">DYQJB</strain>
        <tissue evidence="10">Leaf</tissue>
    </source>
</reference>
<dbReference type="InterPro" id="IPR036318">
    <property type="entry name" value="FAD-bd_PCMH-like_sf"/>
</dbReference>
<evidence type="ECO:0000256" key="6">
    <source>
        <dbReference type="ARBA" id="ARBA00023157"/>
    </source>
</evidence>
<dbReference type="Gene3D" id="3.30.465.10">
    <property type="match status" value="1"/>
</dbReference>
<evidence type="ECO:0000313" key="10">
    <source>
        <dbReference type="EMBL" id="KAL2343703.1"/>
    </source>
</evidence>
<organism evidence="10 11">
    <name type="scientific">Flemingia macrophylla</name>
    <dbReference type="NCBI Taxonomy" id="520843"/>
    <lineage>
        <taxon>Eukaryota</taxon>
        <taxon>Viridiplantae</taxon>
        <taxon>Streptophyta</taxon>
        <taxon>Embryophyta</taxon>
        <taxon>Tracheophyta</taxon>
        <taxon>Spermatophyta</taxon>
        <taxon>Magnoliopsida</taxon>
        <taxon>eudicotyledons</taxon>
        <taxon>Gunneridae</taxon>
        <taxon>Pentapetalae</taxon>
        <taxon>rosids</taxon>
        <taxon>fabids</taxon>
        <taxon>Fabales</taxon>
        <taxon>Fabaceae</taxon>
        <taxon>Papilionoideae</taxon>
        <taxon>50 kb inversion clade</taxon>
        <taxon>NPAAA clade</taxon>
        <taxon>indigoferoid/millettioid clade</taxon>
        <taxon>Phaseoleae</taxon>
        <taxon>Flemingia</taxon>
    </lineage>
</organism>
<comment type="caution">
    <text evidence="10">The sequence shown here is derived from an EMBL/GenBank/DDBJ whole genome shotgun (WGS) entry which is preliminary data.</text>
</comment>
<feature type="chain" id="PRO_5044826530" description="FAD-binding PCMH-type domain-containing protein" evidence="8">
    <location>
        <begin position="26"/>
        <end position="527"/>
    </location>
</feature>
<sequence length="527" mass="59263">MMPLSSYLFIVSVALLFPFTSSADAHQNFFQCLYNYPHNATSISKVLYTQANSSNSSILRFSIQNPRFSNASSKPLVIVTPLDVSHVQATIICSQRHGMQIRTRSGGHDYEGLSYVAEVPFVLVDLINLRDIKVEVENSTAWVQAGATIGELYYSISQESKTLGFPAGVWPSMGTGGHFSGGGYGFLMRKYGLAADNIIDAHIVDVKGNVLDRESMGEDLFWAIRGGGGASFGVIVAWKLKLVPVPPTVTVFNVPRTLEQNATEIIHKWQLVVNTLDDGLMIRINIQRVNSCLSGKPTIQATFESMYLGGVDELIPLMQKSFPELGLVREDCTEMSWIDSVLYMARSTRGQPREALLNRTGTKSDYVRDPIPDVGLQGLWNLLYEDEARSAFIQFTPYGGRMDEISESEIPFPHRSGNIFHIHHLVRWQEDEAAQRHMEWIGRLYSYMEAYVSKSPRAAYLNYRDLDIGINNNGYTSYSQASIWGFKYFMNNFNRLARVKAKVDPLNFFRNEQSIPPLKSKGRNTQI</sequence>
<dbReference type="InterPro" id="IPR006094">
    <property type="entry name" value="Oxid_FAD_bind_N"/>
</dbReference>
<evidence type="ECO:0000256" key="8">
    <source>
        <dbReference type="SAM" id="SignalP"/>
    </source>
</evidence>
<dbReference type="GO" id="GO:1901696">
    <property type="term" value="P:cannabinoid biosynthetic process"/>
    <property type="evidence" value="ECO:0007669"/>
    <property type="project" value="UniProtKB-ARBA"/>
</dbReference>
<dbReference type="InterPro" id="IPR016167">
    <property type="entry name" value="FAD-bd_PCMH_sub1"/>
</dbReference>
<evidence type="ECO:0000313" key="11">
    <source>
        <dbReference type="Proteomes" id="UP001603857"/>
    </source>
</evidence>
<comment type="cofactor">
    <cofactor evidence="1">
        <name>FAD</name>
        <dbReference type="ChEBI" id="CHEBI:57692"/>
    </cofactor>
</comment>
<dbReference type="Pfam" id="PF01565">
    <property type="entry name" value="FAD_binding_4"/>
    <property type="match status" value="1"/>
</dbReference>
<dbReference type="FunFam" id="3.30.43.10:FF:000004">
    <property type="entry name" value="Berberine bridge enzyme-like 15"/>
    <property type="match status" value="1"/>
</dbReference>
<protein>
    <recommendedName>
        <fullName evidence="9">FAD-binding PCMH-type domain-containing protein</fullName>
    </recommendedName>
</protein>
<name>A0ABD1N6T9_9FABA</name>
<evidence type="ECO:0000256" key="2">
    <source>
        <dbReference type="ARBA" id="ARBA00005466"/>
    </source>
</evidence>
<dbReference type="AlphaFoldDB" id="A0ABD1N6T9"/>
<keyword evidence="11" id="KW-1185">Reference proteome</keyword>
<dbReference type="InterPro" id="IPR012951">
    <property type="entry name" value="BBE"/>
</dbReference>
<accession>A0ABD1N6T9</accession>
<evidence type="ECO:0000259" key="9">
    <source>
        <dbReference type="PROSITE" id="PS51387"/>
    </source>
</evidence>
<keyword evidence="4 8" id="KW-0732">Signal</keyword>
<feature type="signal peptide" evidence="8">
    <location>
        <begin position="1"/>
        <end position="25"/>
    </location>
</feature>
<dbReference type="PANTHER" id="PTHR32448">
    <property type="entry name" value="OS08G0158400 PROTEIN"/>
    <property type="match status" value="1"/>
</dbReference>
<evidence type="ECO:0000256" key="3">
    <source>
        <dbReference type="ARBA" id="ARBA00022630"/>
    </source>
</evidence>
<dbReference type="Proteomes" id="UP001603857">
    <property type="component" value="Unassembled WGS sequence"/>
</dbReference>
<keyword evidence="7" id="KW-0325">Glycoprotein</keyword>
<keyword evidence="5" id="KW-0274">FAD</keyword>
<keyword evidence="6" id="KW-1015">Disulfide bond</keyword>
<evidence type="ECO:0000256" key="5">
    <source>
        <dbReference type="ARBA" id="ARBA00022827"/>
    </source>
</evidence>
<dbReference type="PROSITE" id="PS51387">
    <property type="entry name" value="FAD_PCMH"/>
    <property type="match status" value="1"/>
</dbReference>
<keyword evidence="3" id="KW-0285">Flavoprotein</keyword>